<keyword evidence="2 8" id="KW-0479">Metal-binding</keyword>
<dbReference type="VEuPathDB" id="VectorBase:LLOJ009295"/>
<dbReference type="GO" id="GO:0005634">
    <property type="term" value="C:nucleus"/>
    <property type="evidence" value="ECO:0007669"/>
    <property type="project" value="UniProtKB-SubCell"/>
</dbReference>
<dbReference type="Proteomes" id="UP000092461">
    <property type="component" value="Unassembled WGS sequence"/>
</dbReference>
<feature type="compositionally biased region" description="Basic and acidic residues" evidence="9">
    <location>
        <begin position="475"/>
        <end position="485"/>
    </location>
</feature>
<proteinExistence type="predicted"/>
<dbReference type="SUPFAM" id="SSF57667">
    <property type="entry name" value="beta-beta-alpha zinc fingers"/>
    <property type="match status" value="3"/>
</dbReference>
<keyword evidence="3" id="KW-0677">Repeat</keyword>
<dbReference type="SUPFAM" id="SSF57716">
    <property type="entry name" value="Glucocorticoid receptor-like (DNA-binding domain)"/>
    <property type="match status" value="1"/>
</dbReference>
<dbReference type="Gene3D" id="3.30.160.60">
    <property type="entry name" value="Classic Zinc Finger"/>
    <property type="match status" value="4"/>
</dbReference>
<feature type="compositionally biased region" description="Basic and acidic residues" evidence="9">
    <location>
        <begin position="443"/>
        <end position="455"/>
    </location>
</feature>
<dbReference type="PANTHER" id="PTHR16515">
    <property type="entry name" value="PR DOMAIN ZINC FINGER PROTEIN"/>
    <property type="match status" value="1"/>
</dbReference>
<feature type="region of interest" description="Disordered" evidence="9">
    <location>
        <begin position="365"/>
        <end position="455"/>
    </location>
</feature>
<reference evidence="12" key="1">
    <citation type="submission" date="2020-05" db="UniProtKB">
        <authorList>
            <consortium name="EnsemblMetazoa"/>
        </authorList>
    </citation>
    <scope>IDENTIFICATION</scope>
    <source>
        <strain evidence="12">Jacobina</strain>
    </source>
</reference>
<dbReference type="PROSITE" id="PS51915">
    <property type="entry name" value="ZAD"/>
    <property type="match status" value="1"/>
</dbReference>
<evidence type="ECO:0000259" key="11">
    <source>
        <dbReference type="PROSITE" id="PS51915"/>
    </source>
</evidence>
<keyword evidence="6" id="KW-0539">Nucleus</keyword>
<keyword evidence="13" id="KW-1185">Reference proteome</keyword>
<dbReference type="AlphaFoldDB" id="A0A1B0CWB1"/>
<evidence type="ECO:0000256" key="7">
    <source>
        <dbReference type="PROSITE-ProRule" id="PRU00042"/>
    </source>
</evidence>
<feature type="domain" description="C2H2-type" evidence="10">
    <location>
        <begin position="681"/>
        <end position="703"/>
    </location>
</feature>
<accession>A0A1B0CWB1</accession>
<evidence type="ECO:0000259" key="10">
    <source>
        <dbReference type="PROSITE" id="PS50157"/>
    </source>
</evidence>
<feature type="binding site" evidence="8">
    <location>
        <position position="25"/>
    </location>
    <ligand>
        <name>Zn(2+)</name>
        <dbReference type="ChEBI" id="CHEBI:29105"/>
    </ligand>
</feature>
<feature type="domain" description="C2H2-type" evidence="10">
    <location>
        <begin position="589"/>
        <end position="616"/>
    </location>
</feature>
<feature type="compositionally biased region" description="Acidic residues" evidence="9">
    <location>
        <begin position="535"/>
        <end position="544"/>
    </location>
</feature>
<feature type="compositionally biased region" description="Basic and acidic residues" evidence="9">
    <location>
        <begin position="404"/>
        <end position="413"/>
    </location>
</feature>
<dbReference type="SMART" id="SM00868">
    <property type="entry name" value="zf-AD"/>
    <property type="match status" value="1"/>
</dbReference>
<evidence type="ECO:0000313" key="13">
    <source>
        <dbReference type="Proteomes" id="UP000092461"/>
    </source>
</evidence>
<dbReference type="PANTHER" id="PTHR16515:SF66">
    <property type="entry name" value="C2H2-TYPE DOMAIN-CONTAINING PROTEIN"/>
    <property type="match status" value="1"/>
</dbReference>
<dbReference type="PROSITE" id="PS50157">
    <property type="entry name" value="ZINC_FINGER_C2H2_2"/>
    <property type="match status" value="7"/>
</dbReference>
<evidence type="ECO:0000256" key="9">
    <source>
        <dbReference type="SAM" id="MobiDB-lite"/>
    </source>
</evidence>
<feature type="compositionally biased region" description="Acidic residues" evidence="9">
    <location>
        <begin position="365"/>
        <end position="387"/>
    </location>
</feature>
<feature type="binding site" evidence="8">
    <location>
        <position position="71"/>
    </location>
    <ligand>
        <name>Zn(2+)</name>
        <dbReference type="ChEBI" id="CHEBI:29105"/>
    </ligand>
</feature>
<organism evidence="12 13">
    <name type="scientific">Lutzomyia longipalpis</name>
    <name type="common">Sand fly</name>
    <dbReference type="NCBI Taxonomy" id="7200"/>
    <lineage>
        <taxon>Eukaryota</taxon>
        <taxon>Metazoa</taxon>
        <taxon>Ecdysozoa</taxon>
        <taxon>Arthropoda</taxon>
        <taxon>Hexapoda</taxon>
        <taxon>Insecta</taxon>
        <taxon>Pterygota</taxon>
        <taxon>Neoptera</taxon>
        <taxon>Endopterygota</taxon>
        <taxon>Diptera</taxon>
        <taxon>Nematocera</taxon>
        <taxon>Psychodoidea</taxon>
        <taxon>Psychodidae</taxon>
        <taxon>Lutzomyia</taxon>
        <taxon>Lutzomyia</taxon>
    </lineage>
</organism>
<dbReference type="Pfam" id="PF07776">
    <property type="entry name" value="zf-AD"/>
    <property type="match status" value="1"/>
</dbReference>
<dbReference type="GO" id="GO:0010468">
    <property type="term" value="P:regulation of gene expression"/>
    <property type="evidence" value="ECO:0007669"/>
    <property type="project" value="TreeGrafter"/>
</dbReference>
<feature type="compositionally biased region" description="Basic and acidic residues" evidence="9">
    <location>
        <begin position="421"/>
        <end position="433"/>
    </location>
</feature>
<dbReference type="InterPro" id="IPR012934">
    <property type="entry name" value="Znf_AD"/>
</dbReference>
<feature type="compositionally biased region" description="Acidic residues" evidence="9">
    <location>
        <begin position="486"/>
        <end position="502"/>
    </location>
</feature>
<dbReference type="Pfam" id="PF13912">
    <property type="entry name" value="zf-C2H2_6"/>
    <property type="match status" value="1"/>
</dbReference>
<feature type="binding site" evidence="8">
    <location>
        <position position="68"/>
    </location>
    <ligand>
        <name>Zn(2+)</name>
        <dbReference type="ChEBI" id="CHEBI:29105"/>
    </ligand>
</feature>
<feature type="domain" description="C2H2-type" evidence="10">
    <location>
        <begin position="615"/>
        <end position="642"/>
    </location>
</feature>
<keyword evidence="4 7" id="KW-0863">Zinc-finger</keyword>
<keyword evidence="5 8" id="KW-0862">Zinc</keyword>
<dbReference type="InterPro" id="IPR050331">
    <property type="entry name" value="Zinc_finger"/>
</dbReference>
<feature type="compositionally biased region" description="Basic and acidic residues" evidence="9">
    <location>
        <begin position="545"/>
        <end position="556"/>
    </location>
</feature>
<evidence type="ECO:0000256" key="6">
    <source>
        <dbReference type="ARBA" id="ARBA00023242"/>
    </source>
</evidence>
<dbReference type="InterPro" id="IPR013087">
    <property type="entry name" value="Znf_C2H2_type"/>
</dbReference>
<dbReference type="EMBL" id="AJWK01032184">
    <property type="status" value="NOT_ANNOTATED_CDS"/>
    <property type="molecule type" value="Genomic_DNA"/>
</dbReference>
<evidence type="ECO:0000256" key="8">
    <source>
        <dbReference type="PROSITE-ProRule" id="PRU01263"/>
    </source>
</evidence>
<evidence type="ECO:0000256" key="1">
    <source>
        <dbReference type="ARBA" id="ARBA00004123"/>
    </source>
</evidence>
<dbReference type="GO" id="GO:0008270">
    <property type="term" value="F:zinc ion binding"/>
    <property type="evidence" value="ECO:0007669"/>
    <property type="project" value="UniProtKB-UniRule"/>
</dbReference>
<protein>
    <submittedName>
        <fullName evidence="12">Uncharacterized protein</fullName>
    </submittedName>
</protein>
<evidence type="ECO:0000256" key="3">
    <source>
        <dbReference type="ARBA" id="ARBA00022737"/>
    </source>
</evidence>
<evidence type="ECO:0000256" key="5">
    <source>
        <dbReference type="ARBA" id="ARBA00022833"/>
    </source>
</evidence>
<feature type="domain" description="C2H2-type" evidence="10">
    <location>
        <begin position="289"/>
        <end position="316"/>
    </location>
</feature>
<name>A0A1B0CWB1_LUTLO</name>
<dbReference type="PROSITE" id="PS00028">
    <property type="entry name" value="ZINC_FINGER_C2H2_1"/>
    <property type="match status" value="6"/>
</dbReference>
<dbReference type="InterPro" id="IPR036236">
    <property type="entry name" value="Znf_C2H2_sf"/>
</dbReference>
<dbReference type="EMBL" id="AJWK01032183">
    <property type="status" value="NOT_ANNOTATED_CDS"/>
    <property type="molecule type" value="Genomic_DNA"/>
</dbReference>
<feature type="domain" description="C2H2-type" evidence="10">
    <location>
        <begin position="317"/>
        <end position="346"/>
    </location>
</feature>
<dbReference type="Pfam" id="PF00096">
    <property type="entry name" value="zf-C2H2"/>
    <property type="match status" value="4"/>
</dbReference>
<evidence type="ECO:0000256" key="4">
    <source>
        <dbReference type="ARBA" id="ARBA00022771"/>
    </source>
</evidence>
<feature type="domain" description="ZAD" evidence="11">
    <location>
        <begin position="20"/>
        <end position="95"/>
    </location>
</feature>
<dbReference type="Gene3D" id="3.40.1800.20">
    <property type="match status" value="1"/>
</dbReference>
<dbReference type="SMART" id="SM00355">
    <property type="entry name" value="ZnF_C2H2"/>
    <property type="match status" value="7"/>
</dbReference>
<sequence length="713" mass="82869">MAKIAPRSEFLQLEGIQLDSLCRLCGNMNINLIPVIAEDGQETELLQKIVTHLKISVNPEDVLPKKLCIHCTNTLVSWHSFYESCRETNEKFHAMISCAKNGGIVEVAEDLQPEVLPEDGEEAEMDEYIEFLDKEDCEDENVDLLNEEEEHLLPGEEDLGDARCSKDPHGEENLKKSPLYDEDFVLIDTQGALENEAVKLEICDLAVESEPEEAPRPELVEKNLFIRRSGQFICPQCPKSFRVKKEFVQHLVEEHEFSENVKNGVKIRPEIDPEDVKRAEVEEDGRLMYKCSECGKILKSLDTFVWHRQIHTGVKMFSCHLCKKTFRIQQGLNRHIRELIQMDVQEVQEVQEDVCMEEVIKEELPEEDFEAKEGSEEEEIPGMEAPEECNAQERKFSGKKAQRKEKLQEEKKTQGRKRLRREFEHEKSTKENLPEGEIPGEASEGKTQEENVQEEKLSKIIKIERDLNEDLLPEGEFHEELNEQDHPEEEFLEDDERPEEQINEILKEPQDLVEEESQESPEKKFNQVQGLSEVEFQEEEEEEDLSVKEFSEEDAKNAPGSKFLEFPELPKRELKPATKSRENKSNDAFLCEMCHQIFTREYNLMKHITTHTEDHPCCVCCLSFPTNSALKAHGKNHTREEVREAENCRWVIKCESCSEKFTSTYHLYRHERSSHDTGKMYPCSQCHEVLPSGTLLRIHERRHQVFPCEIFLV</sequence>
<evidence type="ECO:0000313" key="12">
    <source>
        <dbReference type="EnsemblMetazoa" id="LLOJ009295-PA"/>
    </source>
</evidence>
<feature type="region of interest" description="Disordered" evidence="9">
    <location>
        <begin position="470"/>
        <end position="563"/>
    </location>
</feature>
<evidence type="ECO:0000256" key="2">
    <source>
        <dbReference type="ARBA" id="ARBA00022723"/>
    </source>
</evidence>
<comment type="subcellular location">
    <subcellularLocation>
        <location evidence="1">Nucleus</location>
    </subcellularLocation>
</comment>
<feature type="domain" description="C2H2-type" evidence="10">
    <location>
        <begin position="652"/>
        <end position="680"/>
    </location>
</feature>
<dbReference type="EnsemblMetazoa" id="LLOJ009295-RA">
    <property type="protein sequence ID" value="LLOJ009295-PA"/>
    <property type="gene ID" value="LLOJ009295"/>
</dbReference>
<feature type="binding site" evidence="8">
    <location>
        <position position="22"/>
    </location>
    <ligand>
        <name>Zn(2+)</name>
        <dbReference type="ChEBI" id="CHEBI:29105"/>
    </ligand>
</feature>
<feature type="domain" description="C2H2-type" evidence="10">
    <location>
        <begin position="232"/>
        <end position="260"/>
    </location>
</feature>
<dbReference type="VEuPathDB" id="VectorBase:LLONM1_005244"/>